<dbReference type="HAMAP" id="MF_00031">
    <property type="entry name" value="DNA_HJ_migration_RuvA"/>
    <property type="match status" value="1"/>
</dbReference>
<keyword evidence="4 6" id="KW-0233">DNA recombination</keyword>
<comment type="domain">
    <text evidence="6">Has three domains with a flexible linker between the domains II and III and assumes an 'L' shape. Domain III is highly mobile and contacts RuvB.</text>
</comment>
<dbReference type="InterPro" id="IPR000085">
    <property type="entry name" value="RuvA"/>
</dbReference>
<dbReference type="InterPro" id="IPR011114">
    <property type="entry name" value="RuvA_C"/>
</dbReference>
<evidence type="ECO:0000259" key="7">
    <source>
        <dbReference type="SMART" id="SM00278"/>
    </source>
</evidence>
<dbReference type="GO" id="GO:0009378">
    <property type="term" value="F:four-way junction helicase activity"/>
    <property type="evidence" value="ECO:0007669"/>
    <property type="project" value="InterPro"/>
</dbReference>
<dbReference type="RefSeq" id="WP_108431413.1">
    <property type="nucleotide sequence ID" value="NZ_CP026947.1"/>
</dbReference>
<dbReference type="GO" id="GO:0000400">
    <property type="term" value="F:four-way junction DNA binding"/>
    <property type="evidence" value="ECO:0007669"/>
    <property type="project" value="UniProtKB-UniRule"/>
</dbReference>
<keyword evidence="3 6" id="KW-0238">DNA-binding</keyword>
<dbReference type="OrthoDB" id="5293449at2"/>
<protein>
    <recommendedName>
        <fullName evidence="6">Holliday junction branch migration complex subunit RuvA</fullName>
    </recommendedName>
</protein>
<name>A0A2U1T460_9CORY</name>
<evidence type="ECO:0000256" key="3">
    <source>
        <dbReference type="ARBA" id="ARBA00023125"/>
    </source>
</evidence>
<dbReference type="GO" id="GO:0006281">
    <property type="term" value="P:DNA repair"/>
    <property type="evidence" value="ECO:0007669"/>
    <property type="project" value="UniProtKB-UniRule"/>
</dbReference>
<dbReference type="SUPFAM" id="SSF47781">
    <property type="entry name" value="RuvA domain 2-like"/>
    <property type="match status" value="1"/>
</dbReference>
<keyword evidence="9" id="KW-1185">Reference proteome</keyword>
<dbReference type="GO" id="GO:0009379">
    <property type="term" value="C:Holliday junction helicase complex"/>
    <property type="evidence" value="ECO:0007669"/>
    <property type="project" value="InterPro"/>
</dbReference>
<dbReference type="EMBL" id="QEEZ01000032">
    <property type="protein sequence ID" value="PWC00789.1"/>
    <property type="molecule type" value="Genomic_DNA"/>
</dbReference>
<dbReference type="AlphaFoldDB" id="A0A2U1T460"/>
<dbReference type="NCBIfam" id="TIGR00084">
    <property type="entry name" value="ruvA"/>
    <property type="match status" value="1"/>
</dbReference>
<organism evidence="8 9">
    <name type="scientific">Corynebacterium yudongzhengii</name>
    <dbReference type="NCBI Taxonomy" id="2080740"/>
    <lineage>
        <taxon>Bacteria</taxon>
        <taxon>Bacillati</taxon>
        <taxon>Actinomycetota</taxon>
        <taxon>Actinomycetes</taxon>
        <taxon>Mycobacteriales</taxon>
        <taxon>Corynebacteriaceae</taxon>
        <taxon>Corynebacterium</taxon>
    </lineage>
</organism>
<comment type="function">
    <text evidence="6">The RuvA-RuvB-RuvC complex processes Holliday junction (HJ) DNA during genetic recombination and DNA repair, while the RuvA-RuvB complex plays an important role in the rescue of blocked DNA replication forks via replication fork reversal (RFR). RuvA specifically binds to HJ cruciform DNA, conferring on it an open structure. The RuvB hexamer acts as an ATP-dependent pump, pulling dsDNA into and through the RuvAB complex. HJ branch migration allows RuvC to scan DNA until it finds its consensus sequence, where it cleaves and resolves the cruciform DNA.</text>
</comment>
<dbReference type="Pfam" id="PF14520">
    <property type="entry name" value="HHH_5"/>
    <property type="match status" value="1"/>
</dbReference>
<evidence type="ECO:0000256" key="5">
    <source>
        <dbReference type="ARBA" id="ARBA00023204"/>
    </source>
</evidence>
<dbReference type="InterPro" id="IPR013849">
    <property type="entry name" value="DNA_helicase_Holl-junc_RuvA_I"/>
</dbReference>
<reference evidence="9" key="1">
    <citation type="submission" date="2018-04" db="EMBL/GenBank/DDBJ databases">
        <authorList>
            <person name="Liu S."/>
            <person name="Wang Z."/>
            <person name="Li J."/>
        </authorList>
    </citation>
    <scope>NUCLEOTIDE SEQUENCE [LARGE SCALE GENOMIC DNA]</scope>
    <source>
        <strain evidence="9">2189</strain>
    </source>
</reference>
<dbReference type="SUPFAM" id="SSF46929">
    <property type="entry name" value="DNA helicase RuvA subunit, C-terminal domain"/>
    <property type="match status" value="1"/>
</dbReference>
<comment type="subunit">
    <text evidence="6">Homotetramer. Forms an RuvA(8)-RuvB(12)-Holliday junction (HJ) complex. HJ DNA is sandwiched between 2 RuvA tetramers; dsDNA enters through RuvA and exits via RuvB. An RuvB hexamer assembles on each DNA strand where it exits the tetramer. Each RuvB hexamer is contacted by two RuvA subunits (via domain III) on 2 adjacent RuvB subunits; this complex drives branch migration. In the full resolvosome a probable DNA-RuvA(4)-RuvB(12)-RuvC(2) complex forms which resolves the HJ.</text>
</comment>
<evidence type="ECO:0000256" key="1">
    <source>
        <dbReference type="ARBA" id="ARBA00022490"/>
    </source>
</evidence>
<dbReference type="Gene3D" id="1.10.8.10">
    <property type="entry name" value="DNA helicase RuvA subunit, C-terminal domain"/>
    <property type="match status" value="1"/>
</dbReference>
<comment type="caution">
    <text evidence="8">The sequence shown here is derived from an EMBL/GenBank/DDBJ whole genome shotgun (WGS) entry which is preliminary data.</text>
</comment>
<keyword evidence="5 6" id="KW-0234">DNA repair</keyword>
<accession>A0A2U1T460</accession>
<comment type="similarity">
    <text evidence="6">Belongs to the RuvA family.</text>
</comment>
<dbReference type="GO" id="GO:0048476">
    <property type="term" value="C:Holliday junction resolvase complex"/>
    <property type="evidence" value="ECO:0007669"/>
    <property type="project" value="UniProtKB-UniRule"/>
</dbReference>
<dbReference type="CDD" id="cd14332">
    <property type="entry name" value="UBA_RuvA_C"/>
    <property type="match status" value="1"/>
</dbReference>
<dbReference type="InterPro" id="IPR012340">
    <property type="entry name" value="NA-bd_OB-fold"/>
</dbReference>
<dbReference type="InterPro" id="IPR036267">
    <property type="entry name" value="RuvA_C_sf"/>
</dbReference>
<dbReference type="GO" id="GO:0006310">
    <property type="term" value="P:DNA recombination"/>
    <property type="evidence" value="ECO:0007669"/>
    <property type="project" value="UniProtKB-UniRule"/>
</dbReference>
<dbReference type="KEGG" id="cyz:C3B44_05020"/>
<dbReference type="GO" id="GO:0005737">
    <property type="term" value="C:cytoplasm"/>
    <property type="evidence" value="ECO:0007669"/>
    <property type="project" value="UniProtKB-SubCell"/>
</dbReference>
<gene>
    <name evidence="6" type="primary">ruvA</name>
    <name evidence="8" type="ORF">DF222_10895</name>
</gene>
<feature type="domain" description="Helix-hairpin-helix DNA-binding motif class 1" evidence="7">
    <location>
        <begin position="72"/>
        <end position="91"/>
    </location>
</feature>
<dbReference type="Pfam" id="PF01330">
    <property type="entry name" value="RuvA_N"/>
    <property type="match status" value="1"/>
</dbReference>
<dbReference type="Gene3D" id="1.10.150.20">
    <property type="entry name" value="5' to 3' exonuclease, C-terminal subdomain"/>
    <property type="match status" value="1"/>
</dbReference>
<evidence type="ECO:0000256" key="4">
    <source>
        <dbReference type="ARBA" id="ARBA00023172"/>
    </source>
</evidence>
<feature type="region of interest" description="Domain II" evidence="6">
    <location>
        <begin position="64"/>
        <end position="141"/>
    </location>
</feature>
<dbReference type="Gene3D" id="2.40.50.140">
    <property type="entry name" value="Nucleic acid-binding proteins"/>
    <property type="match status" value="1"/>
</dbReference>
<evidence type="ECO:0000313" key="9">
    <source>
        <dbReference type="Proteomes" id="UP000244989"/>
    </source>
</evidence>
<keyword evidence="2 6" id="KW-0227">DNA damage</keyword>
<dbReference type="Proteomes" id="UP000244989">
    <property type="component" value="Unassembled WGS sequence"/>
</dbReference>
<dbReference type="SMART" id="SM00278">
    <property type="entry name" value="HhH1"/>
    <property type="match status" value="2"/>
</dbReference>
<evidence type="ECO:0000256" key="2">
    <source>
        <dbReference type="ARBA" id="ARBA00022763"/>
    </source>
</evidence>
<feature type="domain" description="Helix-hairpin-helix DNA-binding motif class 1" evidence="7">
    <location>
        <begin position="107"/>
        <end position="126"/>
    </location>
</feature>
<proteinExistence type="inferred from homology"/>
<dbReference type="GO" id="GO:0005524">
    <property type="term" value="F:ATP binding"/>
    <property type="evidence" value="ECO:0007669"/>
    <property type="project" value="InterPro"/>
</dbReference>
<sequence length="203" mass="21568">MIASLNGEVVSIAPDHAVMECAGVGYQFLATPRTLARLRRGENTRVLTHLAVREDAMTLYGFVSDEERRMFLLLQTLSGMGPKLALAVIGTLEPAEISTAVTNQDAKTLQTVPGVGKRMADRMVVELKDKVSEYLPSEPSPDTGPALDPQATQVAAQVTEALVGLGFTERVATPAVELVLAAEPELNTSAALKKALASLGKNK</sequence>
<comment type="subcellular location">
    <subcellularLocation>
        <location evidence="6">Cytoplasm</location>
    </subcellularLocation>
</comment>
<comment type="caution">
    <text evidence="6">Lacks conserved residue(s) required for the propagation of feature annotation.</text>
</comment>
<keyword evidence="1 6" id="KW-0963">Cytoplasm</keyword>
<dbReference type="InterPro" id="IPR010994">
    <property type="entry name" value="RuvA_2-like"/>
</dbReference>
<dbReference type="SUPFAM" id="SSF50249">
    <property type="entry name" value="Nucleic acid-binding proteins"/>
    <property type="match status" value="1"/>
</dbReference>
<evidence type="ECO:0000256" key="6">
    <source>
        <dbReference type="HAMAP-Rule" id="MF_00031"/>
    </source>
</evidence>
<evidence type="ECO:0000313" key="8">
    <source>
        <dbReference type="EMBL" id="PWC00789.1"/>
    </source>
</evidence>
<dbReference type="Pfam" id="PF07499">
    <property type="entry name" value="RuvA_C"/>
    <property type="match status" value="1"/>
</dbReference>
<dbReference type="InterPro" id="IPR003583">
    <property type="entry name" value="Hlx-hairpin-Hlx_DNA-bd_motif"/>
</dbReference>
<feature type="region of interest" description="Domain III" evidence="6">
    <location>
        <begin position="147"/>
        <end position="203"/>
    </location>
</feature>